<comment type="caution">
    <text evidence="5">The sequence shown here is derived from an EMBL/GenBank/DDBJ whole genome shotgun (WGS) entry which is preliminary data.</text>
</comment>
<proteinExistence type="predicted"/>
<dbReference type="Proteomes" id="UP000736164">
    <property type="component" value="Unassembled WGS sequence"/>
</dbReference>
<dbReference type="PROSITE" id="PS00010">
    <property type="entry name" value="ASX_HYDROXYL"/>
    <property type="match status" value="1"/>
</dbReference>
<dbReference type="InterPro" id="IPR001881">
    <property type="entry name" value="EGF-like_Ca-bd_dom"/>
</dbReference>
<dbReference type="InterPro" id="IPR049883">
    <property type="entry name" value="NOTCH1_EGF-like"/>
</dbReference>
<evidence type="ECO:0000256" key="2">
    <source>
        <dbReference type="ARBA" id="ARBA00023157"/>
    </source>
</evidence>
<reference evidence="5" key="1">
    <citation type="journal article" date="2021" name="Cell">
        <title>Tracing the genetic footprints of vertebrate landing in non-teleost ray-finned fishes.</title>
        <authorList>
            <person name="Bi X."/>
            <person name="Wang K."/>
            <person name="Yang L."/>
            <person name="Pan H."/>
            <person name="Jiang H."/>
            <person name="Wei Q."/>
            <person name="Fang M."/>
            <person name="Yu H."/>
            <person name="Zhu C."/>
            <person name="Cai Y."/>
            <person name="He Y."/>
            <person name="Gan X."/>
            <person name="Zeng H."/>
            <person name="Yu D."/>
            <person name="Zhu Y."/>
            <person name="Jiang H."/>
            <person name="Qiu Q."/>
            <person name="Yang H."/>
            <person name="Zhang Y.E."/>
            <person name="Wang W."/>
            <person name="Zhu M."/>
            <person name="He S."/>
            <person name="Zhang G."/>
        </authorList>
    </citation>
    <scope>NUCLEOTIDE SEQUENCE</scope>
    <source>
        <strain evidence="5">Allg_001</strain>
    </source>
</reference>
<feature type="domain" description="EGF-like" evidence="4">
    <location>
        <begin position="5"/>
        <end position="49"/>
    </location>
</feature>
<feature type="non-terminal residue" evidence="5">
    <location>
        <position position="1"/>
    </location>
</feature>
<evidence type="ECO:0000313" key="6">
    <source>
        <dbReference type="Proteomes" id="UP000736164"/>
    </source>
</evidence>
<protein>
    <submittedName>
        <fullName evidence="5">LTBP1 protein</fullName>
    </submittedName>
</protein>
<dbReference type="CDD" id="cd00054">
    <property type="entry name" value="EGF_CA"/>
    <property type="match status" value="1"/>
</dbReference>
<dbReference type="FunFam" id="2.10.25.10:FF:000056">
    <property type="entry name" value="Latent-transforming growth factor beta-binding protein 3 isoform 2"/>
    <property type="match status" value="1"/>
</dbReference>
<dbReference type="Pfam" id="PF07645">
    <property type="entry name" value="EGF_CA"/>
    <property type="match status" value="1"/>
</dbReference>
<accession>A0A8J7TCF7</accession>
<feature type="non-terminal residue" evidence="5">
    <location>
        <position position="55"/>
    </location>
</feature>
<dbReference type="InterPro" id="IPR000742">
    <property type="entry name" value="EGF"/>
</dbReference>
<comment type="caution">
    <text evidence="3">Lacks conserved residue(s) required for the propagation of feature annotation.</text>
</comment>
<dbReference type="GO" id="GO:0005509">
    <property type="term" value="F:calcium ion binding"/>
    <property type="evidence" value="ECO:0007669"/>
    <property type="project" value="InterPro"/>
</dbReference>
<dbReference type="PROSITE" id="PS01186">
    <property type="entry name" value="EGF_2"/>
    <property type="match status" value="1"/>
</dbReference>
<dbReference type="PROSITE" id="PS50026">
    <property type="entry name" value="EGF_3"/>
    <property type="match status" value="1"/>
</dbReference>
<evidence type="ECO:0000313" key="5">
    <source>
        <dbReference type="EMBL" id="MBN3318228.1"/>
    </source>
</evidence>
<dbReference type="AlphaFoldDB" id="A0A8J7TCF7"/>
<dbReference type="SMART" id="SM00181">
    <property type="entry name" value="EGF"/>
    <property type="match status" value="1"/>
</dbReference>
<evidence type="ECO:0000256" key="1">
    <source>
        <dbReference type="ARBA" id="ARBA00022536"/>
    </source>
</evidence>
<dbReference type="Gene3D" id="2.10.25.10">
    <property type="entry name" value="Laminin"/>
    <property type="match status" value="1"/>
</dbReference>
<dbReference type="SMART" id="SM00179">
    <property type="entry name" value="EGF_CA"/>
    <property type="match status" value="1"/>
</dbReference>
<gene>
    <name evidence="5" type="primary">Ltbp1_1</name>
    <name evidence="5" type="ORF">GTO95_0017048</name>
</gene>
<keyword evidence="2" id="KW-1015">Disulfide bond</keyword>
<evidence type="ECO:0000256" key="3">
    <source>
        <dbReference type="PROSITE-ProRule" id="PRU00076"/>
    </source>
</evidence>
<dbReference type="SUPFAM" id="SSF57196">
    <property type="entry name" value="EGF/Laminin"/>
    <property type="match status" value="1"/>
</dbReference>
<dbReference type="EMBL" id="JAAWVO010038760">
    <property type="protein sequence ID" value="MBN3318228.1"/>
    <property type="molecule type" value="Genomic_DNA"/>
</dbReference>
<dbReference type="InterPro" id="IPR000152">
    <property type="entry name" value="EGF-type_Asp/Asn_hydroxyl_site"/>
</dbReference>
<evidence type="ECO:0000259" key="4">
    <source>
        <dbReference type="PROSITE" id="PS50026"/>
    </source>
</evidence>
<keyword evidence="6" id="KW-1185">Reference proteome</keyword>
<keyword evidence="1 3" id="KW-0245">EGF-like domain</keyword>
<organism evidence="5 6">
    <name type="scientific">Atractosteus spatula</name>
    <name type="common">Alligator gar</name>
    <name type="synonym">Lepisosteus spatula</name>
    <dbReference type="NCBI Taxonomy" id="7917"/>
    <lineage>
        <taxon>Eukaryota</taxon>
        <taxon>Metazoa</taxon>
        <taxon>Chordata</taxon>
        <taxon>Craniata</taxon>
        <taxon>Vertebrata</taxon>
        <taxon>Euteleostomi</taxon>
        <taxon>Actinopterygii</taxon>
        <taxon>Neopterygii</taxon>
        <taxon>Holostei</taxon>
        <taxon>Semionotiformes</taxon>
        <taxon>Lepisosteidae</taxon>
        <taxon>Atractosteus</taxon>
    </lineage>
</organism>
<sequence length="55" mass="6044">MRCIDIDECAELSARAYPCQNGRCVNVPGSYKCLCKQGFSHAAKPNVCVRRGRAP</sequence>
<dbReference type="InterPro" id="IPR018097">
    <property type="entry name" value="EGF_Ca-bd_CS"/>
</dbReference>
<name>A0A8J7TCF7_ATRSP</name>
<dbReference type="PROSITE" id="PS01187">
    <property type="entry name" value="EGF_CA"/>
    <property type="match status" value="1"/>
</dbReference>